<dbReference type="AlphaFoldDB" id="X0VGF6"/>
<dbReference type="EMBL" id="BARS01039302">
    <property type="protein sequence ID" value="GAG17375.1"/>
    <property type="molecule type" value="Genomic_DNA"/>
</dbReference>
<proteinExistence type="predicted"/>
<reference evidence="1" key="1">
    <citation type="journal article" date="2014" name="Front. Microbiol.">
        <title>High frequency of phylogenetically diverse reductive dehalogenase-homologous genes in deep subseafloor sedimentary metagenomes.</title>
        <authorList>
            <person name="Kawai M."/>
            <person name="Futagami T."/>
            <person name="Toyoda A."/>
            <person name="Takaki Y."/>
            <person name="Nishi S."/>
            <person name="Hori S."/>
            <person name="Arai W."/>
            <person name="Tsubouchi T."/>
            <person name="Morono Y."/>
            <person name="Uchiyama I."/>
            <person name="Ito T."/>
            <person name="Fujiyama A."/>
            <person name="Inagaki F."/>
            <person name="Takami H."/>
        </authorList>
    </citation>
    <scope>NUCLEOTIDE SEQUENCE</scope>
    <source>
        <strain evidence="1">Expedition CK06-06</strain>
    </source>
</reference>
<evidence type="ECO:0000313" key="1">
    <source>
        <dbReference type="EMBL" id="GAG17375.1"/>
    </source>
</evidence>
<comment type="caution">
    <text evidence="1">The sequence shown here is derived from an EMBL/GenBank/DDBJ whole genome shotgun (WGS) entry which is preliminary data.</text>
</comment>
<dbReference type="InterPro" id="IPR008792">
    <property type="entry name" value="PQQD"/>
</dbReference>
<dbReference type="InterPro" id="IPR041881">
    <property type="entry name" value="PqqD_sf"/>
</dbReference>
<gene>
    <name evidence="1" type="ORF">S01H1_60028</name>
</gene>
<name>X0VGF6_9ZZZZ</name>
<sequence length="88" mass="9970">MIARINGKLSTRKIGDDVFIFDRKTSTIHSLNRVGTLIWELLADNADTSRITAEIESRFDVDISNAEADVLEFIYELKDKNLVEINNG</sequence>
<organism evidence="1">
    <name type="scientific">marine sediment metagenome</name>
    <dbReference type="NCBI Taxonomy" id="412755"/>
    <lineage>
        <taxon>unclassified sequences</taxon>
        <taxon>metagenomes</taxon>
        <taxon>ecological metagenomes</taxon>
    </lineage>
</organism>
<protein>
    <recommendedName>
        <fullName evidence="2">Coenzyme PQQ synthesis protein D (PqqD)</fullName>
    </recommendedName>
</protein>
<evidence type="ECO:0008006" key="2">
    <source>
        <dbReference type="Google" id="ProtNLM"/>
    </source>
</evidence>
<dbReference type="Pfam" id="PF05402">
    <property type="entry name" value="PqqD"/>
    <property type="match status" value="1"/>
</dbReference>
<dbReference type="Gene3D" id="1.10.10.1150">
    <property type="entry name" value="Coenzyme PQQ synthesis protein D (PqqD)"/>
    <property type="match status" value="1"/>
</dbReference>
<accession>X0VGF6</accession>